<dbReference type="OrthoDB" id="1865546at2759"/>
<dbReference type="PANTHER" id="PTHR33784:SF10">
    <property type="entry name" value="F-BOX PROTEIN"/>
    <property type="match status" value="1"/>
</dbReference>
<name>A0A2K3N0F6_TRIPR</name>
<dbReference type="AlphaFoldDB" id="A0A2K3N0F6"/>
<dbReference type="STRING" id="57577.A0A2K3N0F6"/>
<evidence type="ECO:0000313" key="3">
    <source>
        <dbReference type="Proteomes" id="UP000236291"/>
    </source>
</evidence>
<dbReference type="InterPro" id="IPR057136">
    <property type="entry name" value="At2g35280_TPR_dom"/>
</dbReference>
<gene>
    <name evidence="2" type="ORF">L195_g019742</name>
</gene>
<dbReference type="Gramene" id="Tp57577_TGAC_v2_mRNA24705">
    <property type="protein sequence ID" value="Tp57577_TGAC_v2_mRNA24705"/>
    <property type="gene ID" value="Tp57577_TGAC_v2_gene23884"/>
</dbReference>
<comment type="caution">
    <text evidence="2">The sequence shown here is derived from an EMBL/GenBank/DDBJ whole genome shotgun (WGS) entry which is preliminary data.</text>
</comment>
<feature type="domain" description="At2g35280-like TPR" evidence="1">
    <location>
        <begin position="72"/>
        <end position="176"/>
    </location>
</feature>
<evidence type="ECO:0000259" key="1">
    <source>
        <dbReference type="Pfam" id="PF23310"/>
    </source>
</evidence>
<dbReference type="Pfam" id="PF23310">
    <property type="entry name" value="TPR_27"/>
    <property type="match status" value="1"/>
</dbReference>
<dbReference type="EMBL" id="ASHM01014605">
    <property type="protein sequence ID" value="PNX96533.1"/>
    <property type="molecule type" value="Genomic_DNA"/>
</dbReference>
<dbReference type="Proteomes" id="UP000236291">
    <property type="component" value="Unassembled WGS sequence"/>
</dbReference>
<reference evidence="2 3" key="2">
    <citation type="journal article" date="2017" name="Front. Plant Sci.">
        <title>Gene Classification and Mining of Molecular Markers Useful in Red Clover (Trifolium pratense) Breeding.</title>
        <authorList>
            <person name="Istvanek J."/>
            <person name="Dluhosova J."/>
            <person name="Dluhos P."/>
            <person name="Patkova L."/>
            <person name="Nedelnik J."/>
            <person name="Repkova J."/>
        </authorList>
    </citation>
    <scope>NUCLEOTIDE SEQUENCE [LARGE SCALE GENOMIC DNA]</scope>
    <source>
        <strain evidence="3">cv. Tatra</strain>
        <tissue evidence="2">Young leaves</tissue>
    </source>
</reference>
<dbReference type="InterPro" id="IPR040338">
    <property type="entry name" value="At1g67623-like"/>
</dbReference>
<sequence length="242" mass="28547">MASRIISKRGNNKGRHVSIQSLPTDLLAEVVATVASQSFLDLHNVKISCKDFLQATNHNYNYVLQKVSLDNFPLIQWFPNEKALTFLRRCEESENIEILFREGLREYFNYPNGNIGGLERLQIAAQRGHKEAMYVYGMLLLSSENHESRKQGIEHMRSLRMSKCIMSSRKKVQHLTKFLWKNNGMLVRNQIPLCKFKETCKGWRVKKGRWLLLDDEDDDIQLCEDCRWDHELEFFYQLFNIR</sequence>
<proteinExistence type="predicted"/>
<dbReference type="PANTHER" id="PTHR33784">
    <property type="entry name" value="OS05G0482100 PROTEIN"/>
    <property type="match status" value="1"/>
</dbReference>
<reference evidence="2 3" key="1">
    <citation type="journal article" date="2014" name="Am. J. Bot.">
        <title>Genome assembly and annotation for red clover (Trifolium pratense; Fabaceae).</title>
        <authorList>
            <person name="Istvanek J."/>
            <person name="Jaros M."/>
            <person name="Krenek A."/>
            <person name="Repkova J."/>
        </authorList>
    </citation>
    <scope>NUCLEOTIDE SEQUENCE [LARGE SCALE GENOMIC DNA]</scope>
    <source>
        <strain evidence="3">cv. Tatra</strain>
        <tissue evidence="2">Young leaves</tissue>
    </source>
</reference>
<evidence type="ECO:0000313" key="2">
    <source>
        <dbReference type="EMBL" id="PNX96533.1"/>
    </source>
</evidence>
<organism evidence="2 3">
    <name type="scientific">Trifolium pratense</name>
    <name type="common">Red clover</name>
    <dbReference type="NCBI Taxonomy" id="57577"/>
    <lineage>
        <taxon>Eukaryota</taxon>
        <taxon>Viridiplantae</taxon>
        <taxon>Streptophyta</taxon>
        <taxon>Embryophyta</taxon>
        <taxon>Tracheophyta</taxon>
        <taxon>Spermatophyta</taxon>
        <taxon>Magnoliopsida</taxon>
        <taxon>eudicotyledons</taxon>
        <taxon>Gunneridae</taxon>
        <taxon>Pentapetalae</taxon>
        <taxon>rosids</taxon>
        <taxon>fabids</taxon>
        <taxon>Fabales</taxon>
        <taxon>Fabaceae</taxon>
        <taxon>Papilionoideae</taxon>
        <taxon>50 kb inversion clade</taxon>
        <taxon>NPAAA clade</taxon>
        <taxon>Hologalegina</taxon>
        <taxon>IRL clade</taxon>
        <taxon>Trifolieae</taxon>
        <taxon>Trifolium</taxon>
    </lineage>
</organism>
<protein>
    <submittedName>
        <fullName evidence="2">F-box protein</fullName>
    </submittedName>
</protein>
<accession>A0A2K3N0F6</accession>